<feature type="binding site" evidence="1">
    <location>
        <begin position="11"/>
        <end position="18"/>
    </location>
    <ligand>
        <name>substrate</name>
    </ligand>
</feature>
<dbReference type="Pfam" id="PF00300">
    <property type="entry name" value="His_Phos_1"/>
    <property type="match status" value="2"/>
</dbReference>
<proteinExistence type="predicted"/>
<dbReference type="PANTHER" id="PTHR48100:SF1">
    <property type="entry name" value="HISTIDINE PHOSPHATASE FAMILY PROTEIN-RELATED"/>
    <property type="match status" value="1"/>
</dbReference>
<dbReference type="OrthoDB" id="4697614at2"/>
<dbReference type="InterPro" id="IPR013078">
    <property type="entry name" value="His_Pase_superF_clade-1"/>
</dbReference>
<protein>
    <recommendedName>
        <fullName evidence="5">Histidine phosphatase family protein</fullName>
    </recommendedName>
</protein>
<dbReference type="PANTHER" id="PTHR48100">
    <property type="entry name" value="BROAD-SPECIFICITY PHOSPHATASE YOR283W-RELATED"/>
    <property type="match status" value="1"/>
</dbReference>
<dbReference type="GO" id="GO:0016791">
    <property type="term" value="F:phosphatase activity"/>
    <property type="evidence" value="ECO:0007669"/>
    <property type="project" value="TreeGrafter"/>
</dbReference>
<accession>A0A2T8FC31</accession>
<evidence type="ECO:0000313" key="3">
    <source>
        <dbReference type="EMBL" id="PVG83267.1"/>
    </source>
</evidence>
<reference evidence="3 4" key="1">
    <citation type="submission" date="2018-04" db="EMBL/GenBank/DDBJ databases">
        <title>Genome of Nocardioides gansuensis WSJ-1.</title>
        <authorList>
            <person name="Wu S."/>
            <person name="Wang G."/>
        </authorList>
    </citation>
    <scope>NUCLEOTIDE SEQUENCE [LARGE SCALE GENOMIC DNA]</scope>
    <source>
        <strain evidence="3 4">WSJ-1</strain>
    </source>
</reference>
<comment type="caution">
    <text evidence="3">The sequence shown here is derived from an EMBL/GenBank/DDBJ whole genome shotgun (WGS) entry which is preliminary data.</text>
</comment>
<name>A0A2T8FC31_9ACTN</name>
<dbReference type="GO" id="GO:0005737">
    <property type="term" value="C:cytoplasm"/>
    <property type="evidence" value="ECO:0007669"/>
    <property type="project" value="TreeGrafter"/>
</dbReference>
<dbReference type="SMART" id="SM00855">
    <property type="entry name" value="PGAM"/>
    <property type="match status" value="1"/>
</dbReference>
<gene>
    <name evidence="3" type="ORF">DDE18_08195</name>
</gene>
<evidence type="ECO:0008006" key="5">
    <source>
        <dbReference type="Google" id="ProtNLM"/>
    </source>
</evidence>
<dbReference type="CDD" id="cd07067">
    <property type="entry name" value="HP_PGM_like"/>
    <property type="match status" value="1"/>
</dbReference>
<dbReference type="Proteomes" id="UP000246018">
    <property type="component" value="Unassembled WGS sequence"/>
</dbReference>
<dbReference type="EMBL" id="QDGZ01000003">
    <property type="protein sequence ID" value="PVG83267.1"/>
    <property type="molecule type" value="Genomic_DNA"/>
</dbReference>
<dbReference type="SUPFAM" id="SSF53254">
    <property type="entry name" value="Phosphoglycerate mutase-like"/>
    <property type="match status" value="1"/>
</dbReference>
<keyword evidence="4" id="KW-1185">Reference proteome</keyword>
<sequence>MTDNQRFVAIRHGESQTNATNTFQAGNQSLSDPLTPRGEADARRLAERLSALPVDVIVSSGYLRAHTTAALIAEATGSPHLVPVTQGSSSWLDVPADDPDVLTCDSLLREIDVPSELEGLRFDDPRAREIQHAAMAVADQPDGHYSDEENLYDLWRRAEAISRYLEARREALVVVVAHGGILKVWLAHLMFITVHGLDTPAQLSAYRGFTKLGWWDNTGLIPLMFNRREGWKWLMTDIQHLGPEYLSFMPVQVPGAAPDTGAEYLGEETTDSDRS</sequence>
<evidence type="ECO:0000256" key="2">
    <source>
        <dbReference type="SAM" id="MobiDB-lite"/>
    </source>
</evidence>
<dbReference type="Gene3D" id="3.40.50.1240">
    <property type="entry name" value="Phosphoglycerate mutase-like"/>
    <property type="match status" value="1"/>
</dbReference>
<dbReference type="AlphaFoldDB" id="A0A2T8FC31"/>
<organism evidence="3 4">
    <name type="scientific">Nocardioides gansuensis</name>
    <dbReference type="NCBI Taxonomy" id="2138300"/>
    <lineage>
        <taxon>Bacteria</taxon>
        <taxon>Bacillati</taxon>
        <taxon>Actinomycetota</taxon>
        <taxon>Actinomycetes</taxon>
        <taxon>Propionibacteriales</taxon>
        <taxon>Nocardioidaceae</taxon>
        <taxon>Nocardioides</taxon>
    </lineage>
</organism>
<dbReference type="InterPro" id="IPR029033">
    <property type="entry name" value="His_PPase_superfam"/>
</dbReference>
<dbReference type="InterPro" id="IPR050275">
    <property type="entry name" value="PGM_Phosphatase"/>
</dbReference>
<evidence type="ECO:0000256" key="1">
    <source>
        <dbReference type="PIRSR" id="PIRSR613078-2"/>
    </source>
</evidence>
<feature type="region of interest" description="Disordered" evidence="2">
    <location>
        <begin position="11"/>
        <end position="38"/>
    </location>
</feature>
<evidence type="ECO:0000313" key="4">
    <source>
        <dbReference type="Proteomes" id="UP000246018"/>
    </source>
</evidence>
<feature type="compositionally biased region" description="Polar residues" evidence="2">
    <location>
        <begin position="15"/>
        <end position="32"/>
    </location>
</feature>
<feature type="binding site" evidence="1">
    <location>
        <position position="64"/>
    </location>
    <ligand>
        <name>substrate</name>
    </ligand>
</feature>